<proteinExistence type="predicted"/>
<dbReference type="Proteomes" id="UP000198851">
    <property type="component" value="Unassembled WGS sequence"/>
</dbReference>
<evidence type="ECO:0000313" key="1">
    <source>
        <dbReference type="EMBL" id="SFK96486.1"/>
    </source>
</evidence>
<keyword evidence="2" id="KW-1185">Reference proteome</keyword>
<dbReference type="AlphaFoldDB" id="A0A1I4DWM3"/>
<gene>
    <name evidence="1" type="ORF">SAMN04488036_103406</name>
</gene>
<sequence>MRTPPTRYRRNTDAMQTAFYGLLQLLQNRIGIGQNRQRTAARPAKKINTAEGEIKCRMPQIRKILMQRAQEILRLFIQKSEG</sequence>
<protein>
    <submittedName>
        <fullName evidence="1">Uncharacterized protein</fullName>
    </submittedName>
</protein>
<dbReference type="STRING" id="1280847.SAMN04488036_103406"/>
<evidence type="ECO:0000313" key="2">
    <source>
        <dbReference type="Proteomes" id="UP000198851"/>
    </source>
</evidence>
<organism evidence="1 2">
    <name type="scientific">Shimia haliotis</name>
    <dbReference type="NCBI Taxonomy" id="1280847"/>
    <lineage>
        <taxon>Bacteria</taxon>
        <taxon>Pseudomonadati</taxon>
        <taxon>Pseudomonadota</taxon>
        <taxon>Alphaproteobacteria</taxon>
        <taxon>Rhodobacterales</taxon>
        <taxon>Roseobacteraceae</taxon>
    </lineage>
</organism>
<dbReference type="EMBL" id="FOSZ01000003">
    <property type="protein sequence ID" value="SFK96486.1"/>
    <property type="molecule type" value="Genomic_DNA"/>
</dbReference>
<reference evidence="2" key="1">
    <citation type="submission" date="2016-10" db="EMBL/GenBank/DDBJ databases">
        <authorList>
            <person name="Varghese N."/>
            <person name="Submissions S."/>
        </authorList>
    </citation>
    <scope>NUCLEOTIDE SEQUENCE [LARGE SCALE GENOMIC DNA]</scope>
    <source>
        <strain evidence="2">DSM 28453</strain>
    </source>
</reference>
<name>A0A1I4DWM3_9RHOB</name>
<accession>A0A1I4DWM3</accession>